<comment type="caution">
    <text evidence="1">The sequence shown here is derived from an EMBL/GenBank/DDBJ whole genome shotgun (WGS) entry which is preliminary data.</text>
</comment>
<reference evidence="1" key="1">
    <citation type="submission" date="2021-02" db="EMBL/GenBank/DDBJ databases">
        <title>Infant gut strain persistence is associated with maternal origin, phylogeny, and functional potential including surface adhesion and iron acquisition.</title>
        <authorList>
            <person name="Lou Y.C."/>
        </authorList>
    </citation>
    <scope>NUCLEOTIDE SEQUENCE</scope>
    <source>
        <strain evidence="1">L3_101_000M1_dasL3_101_000M1_concoct_87</strain>
    </source>
</reference>
<protein>
    <submittedName>
        <fullName evidence="1">TnpV protein</fullName>
    </submittedName>
</protein>
<gene>
    <name evidence="1" type="ORF">KHY36_10310</name>
</gene>
<accession>A0A943DE98</accession>
<dbReference type="AlphaFoldDB" id="A0A943DE98"/>
<evidence type="ECO:0000313" key="2">
    <source>
        <dbReference type="Proteomes" id="UP000759273"/>
    </source>
</evidence>
<dbReference type="Pfam" id="PF14198">
    <property type="entry name" value="TnpV"/>
    <property type="match status" value="1"/>
</dbReference>
<evidence type="ECO:0000313" key="1">
    <source>
        <dbReference type="EMBL" id="MBS5332907.1"/>
    </source>
</evidence>
<organism evidence="1 2">
    <name type="scientific">Subdoligranulum variabile</name>
    <dbReference type="NCBI Taxonomy" id="214851"/>
    <lineage>
        <taxon>Bacteria</taxon>
        <taxon>Bacillati</taxon>
        <taxon>Bacillota</taxon>
        <taxon>Clostridia</taxon>
        <taxon>Eubacteriales</taxon>
        <taxon>Oscillospiraceae</taxon>
        <taxon>Subdoligranulum</taxon>
    </lineage>
</organism>
<dbReference type="InterPro" id="IPR026989">
    <property type="entry name" value="TnpV"/>
</dbReference>
<dbReference type="Proteomes" id="UP000759273">
    <property type="component" value="Unassembled WGS sequence"/>
</dbReference>
<dbReference type="EMBL" id="JAGZGG010000025">
    <property type="protein sequence ID" value="MBS5332907.1"/>
    <property type="molecule type" value="Genomic_DNA"/>
</dbReference>
<name>A0A943DE98_9FIRM</name>
<sequence length="119" mass="13978">MSELTYTNQNGYQIPNLMVDSKENEPETLTRFGRTREKYLMEHRKGFYTAMLLKGTLWTHLTQIDQTANEQMDTLTAELAAREGVTEKLKANNQMEWVQRMNNIRQRAEEIVMADLIYS</sequence>
<proteinExistence type="predicted"/>